<name>A0A6M0K277_9GAMM</name>
<reference evidence="1 2" key="1">
    <citation type="submission" date="2020-02" db="EMBL/GenBank/DDBJ databases">
        <title>Genome sequences of Thiorhodococcus mannitoliphagus and Thiorhodococcus minor, purple sulfur photosynthetic bacteria in the gammaproteobacterial family, Chromatiaceae.</title>
        <authorList>
            <person name="Aviles F.A."/>
            <person name="Meyer T.E."/>
            <person name="Kyndt J.A."/>
        </authorList>
    </citation>
    <scope>NUCLEOTIDE SEQUENCE [LARGE SCALE GENOMIC DNA]</scope>
    <source>
        <strain evidence="1 2">DSM 11518</strain>
    </source>
</reference>
<keyword evidence="2" id="KW-1185">Reference proteome</keyword>
<comment type="caution">
    <text evidence="1">The sequence shown here is derived from an EMBL/GenBank/DDBJ whole genome shotgun (WGS) entry which is preliminary data.</text>
</comment>
<proteinExistence type="predicted"/>
<organism evidence="1 2">
    <name type="scientific">Thiorhodococcus minor</name>
    <dbReference type="NCBI Taxonomy" id="57489"/>
    <lineage>
        <taxon>Bacteria</taxon>
        <taxon>Pseudomonadati</taxon>
        <taxon>Pseudomonadota</taxon>
        <taxon>Gammaproteobacteria</taxon>
        <taxon>Chromatiales</taxon>
        <taxon>Chromatiaceae</taxon>
        <taxon>Thiorhodococcus</taxon>
    </lineage>
</organism>
<dbReference type="AlphaFoldDB" id="A0A6M0K277"/>
<dbReference type="RefSeq" id="WP_164454321.1">
    <property type="nucleotide sequence ID" value="NZ_JAAIJQ010000065.1"/>
</dbReference>
<dbReference type="EMBL" id="JAAIJQ010000065">
    <property type="protein sequence ID" value="NEV63858.1"/>
    <property type="molecule type" value="Genomic_DNA"/>
</dbReference>
<sequence>MELYAPIPFTHFDGADLTVRHPLGDGMLKAKLFGGKTDETLASWSDSDYKLDGGLWGGLAEYQLPKLLFRAGFSISWLDEDFPSLDPVLAALRGSGEPKAIALAEDLRLSQGDYVFLAAGMAYEPRFGN</sequence>
<evidence type="ECO:0000313" key="1">
    <source>
        <dbReference type="EMBL" id="NEV63858.1"/>
    </source>
</evidence>
<protein>
    <submittedName>
        <fullName evidence="1">Uncharacterized protein</fullName>
    </submittedName>
</protein>
<accession>A0A6M0K277</accession>
<dbReference type="Proteomes" id="UP000483379">
    <property type="component" value="Unassembled WGS sequence"/>
</dbReference>
<gene>
    <name evidence="1" type="ORF">G3446_18525</name>
</gene>
<evidence type="ECO:0000313" key="2">
    <source>
        <dbReference type="Proteomes" id="UP000483379"/>
    </source>
</evidence>